<proteinExistence type="inferred from homology"/>
<dbReference type="GO" id="GO:0003899">
    <property type="term" value="F:DNA-directed RNA polymerase activity"/>
    <property type="evidence" value="ECO:0007669"/>
    <property type="project" value="UniProtKB-EC"/>
</dbReference>
<evidence type="ECO:0000256" key="3">
    <source>
        <dbReference type="ARBA" id="ARBA00022478"/>
    </source>
</evidence>
<feature type="compositionally biased region" description="Basic residues" evidence="8">
    <location>
        <begin position="183"/>
        <end position="192"/>
    </location>
</feature>
<dbReference type="SUPFAM" id="SSF64484">
    <property type="entry name" value="beta and beta-prime subunits of DNA dependent RNA-polymerase"/>
    <property type="match status" value="1"/>
</dbReference>
<organism evidence="9 10">
    <name type="scientific">Homarus gammarus nudivirus</name>
    <dbReference type="NCBI Taxonomy" id="2509616"/>
    <lineage>
        <taxon>Viruses</taxon>
        <taxon>Viruses incertae sedis</taxon>
        <taxon>Naldaviricetes</taxon>
        <taxon>Lefavirales</taxon>
        <taxon>Nudiviridae</taxon>
        <taxon>Gammanudivirus</taxon>
        <taxon>Gammanudivirus hogammari</taxon>
    </lineage>
</organism>
<evidence type="ECO:0000256" key="7">
    <source>
        <dbReference type="ARBA" id="ARBA00048552"/>
    </source>
</evidence>
<dbReference type="InterPro" id="IPR007121">
    <property type="entry name" value="RNA_pol_bsu_CS"/>
</dbReference>
<dbReference type="GO" id="GO:0006351">
    <property type="term" value="P:DNA-templated transcription"/>
    <property type="evidence" value="ECO:0007669"/>
    <property type="project" value="InterPro"/>
</dbReference>
<dbReference type="GO" id="GO:0000428">
    <property type="term" value="C:DNA-directed RNA polymerase complex"/>
    <property type="evidence" value="ECO:0007669"/>
    <property type="project" value="UniProtKB-KW"/>
</dbReference>
<reference evidence="9" key="1">
    <citation type="journal article" date="2019" name="Sci. Rep.">
        <title>The first clawed lobster virus Homarus gammarus nudivirus (HgNV n. sp.) expands the diversity of the Nudiviridae.</title>
        <authorList>
            <person name="Holt C.C."/>
            <person name="Stone M."/>
            <person name="Bass D."/>
            <person name="Bateman K.S."/>
            <person name="van Aerle R."/>
            <person name="Daniels C.L."/>
            <person name="van der Giezen M."/>
            <person name="Ross S.H."/>
            <person name="Hooper C."/>
            <person name="Stentiford G.D."/>
        </authorList>
    </citation>
    <scope>NUCLEOTIDE SEQUENCE</scope>
    <source>
        <strain evidence="9">52S104HLG2</strain>
    </source>
</reference>
<evidence type="ECO:0000256" key="2">
    <source>
        <dbReference type="ARBA" id="ARBA00012418"/>
    </source>
</evidence>
<evidence type="ECO:0000256" key="4">
    <source>
        <dbReference type="ARBA" id="ARBA00022679"/>
    </source>
</evidence>
<dbReference type="Gene3D" id="2.40.270.10">
    <property type="entry name" value="DNA-directed RNA polymerase, subunit 2, domain 6"/>
    <property type="match status" value="1"/>
</dbReference>
<evidence type="ECO:0000256" key="6">
    <source>
        <dbReference type="ARBA" id="ARBA00023163"/>
    </source>
</evidence>
<name>A0A411HB40_9VIRU</name>
<evidence type="ECO:0000256" key="1">
    <source>
        <dbReference type="ARBA" id="ARBA00006835"/>
    </source>
</evidence>
<feature type="region of interest" description="Disordered" evidence="8">
    <location>
        <begin position="173"/>
        <end position="195"/>
    </location>
</feature>
<sequence length="1021" mass="116758">MDHLTAFANILEYNSKFAEYLLFKCPCYTEAYKDFSTLCIENKSYLACIVIKKEHISKILHLKLPIMFGSLIDYSIRGKKIQENYNQMGCLYLDGCLKQMHNFISNNLTPGHLYTNKKEDTEIFKVNVESKDFTLHLKYKPNGEIDASIKDIKFEKKRQLERKLTDAKTNLDYNSQYSDLQPPKRKKQKTKTQRTYDKLTTEYEVTNMNVEDKSDSTTWVQILNDYSFNAIENNRDVNFTQEEYVELFKAYLKYAPKLDDLSNKINRTITYILHRGLTSNIDICFTNDKELKNLSQKITNMYKNGNMYFTLTQTLNLESKLVKGYRSIFQNPEAQKLGLIAALSSTIKRSVSDSIINSKALMYPIDGFHYTCPIDSREMKGAGENVMLSQLVIIPIGIDVNKIVQFIIDNEQELTKKSGTDDIIMKCVINSLLQPYTVAKSNLLKFKETFPTISLMIFCDHLIINTAGYNQMKYSVKYKCFMSTFEFQKIWPDAFDDYHPHLAYNNCALYLPETAELGLPAKLIVANANVRGRCTEITNVAELILFLHTNGASNAAIIHRLEPSDSKAIVSFDGVLHKKDYKIIIPIKLKDPQLRYLDIGTLGHTDDIPAIVQEIHKAFNPIEDKTEAFGMTLRDIIIDPDDTKENILKILYNLYENDYRNEFIDTKKCKITESDNPLLTNNESTPEQIIYDNKRHNLKCYIRKNQDIQDEYRKTIGFTFDKPHPPHMYINVAFGDMGGGTNEDGIIIDKKLTTHGPKKLISQTLNITYRDSKPEKKKKDTIVTYTKIGTVVDGHVVFGCISSNYKLDFNKTKNTSIQETFIPPYTHNYMISVENAVGFKKYIGSTFLPQTCSINIHYSFVVPIGVGTKLSTGHGQKGIVCKIVDLSSIKGYTKEGKIVHPLMLLSPTSVLGRTMSNQVMSMHLQKDRAFTENGVLISPHGVNVHNIDPSIKTKISEVKNDLMTTENGFLSNSLSHTMKVLTDQRSKKDKHRMHYVYQLCALQGVYVNMLSFNPQIQSQSA</sequence>
<dbReference type="Proteomes" id="UP000682645">
    <property type="component" value="Segment"/>
</dbReference>
<keyword evidence="5" id="KW-0548">Nucleotidyltransferase</keyword>
<evidence type="ECO:0000313" key="9">
    <source>
        <dbReference type="EMBL" id="QBB28621.1"/>
    </source>
</evidence>
<evidence type="ECO:0000313" key="10">
    <source>
        <dbReference type="Proteomes" id="UP000682645"/>
    </source>
</evidence>
<comment type="catalytic activity">
    <reaction evidence="7">
        <text>RNA(n) + a ribonucleoside 5'-triphosphate = RNA(n+1) + diphosphate</text>
        <dbReference type="Rhea" id="RHEA:21248"/>
        <dbReference type="Rhea" id="RHEA-COMP:14527"/>
        <dbReference type="Rhea" id="RHEA-COMP:17342"/>
        <dbReference type="ChEBI" id="CHEBI:33019"/>
        <dbReference type="ChEBI" id="CHEBI:61557"/>
        <dbReference type="ChEBI" id="CHEBI:140395"/>
        <dbReference type="EC" id="2.7.7.6"/>
    </reaction>
</comment>
<protein>
    <recommendedName>
        <fullName evidence="2">DNA-directed RNA polymerase</fullName>
        <ecNumber evidence="2">2.7.7.6</ecNumber>
    </recommendedName>
</protein>
<dbReference type="PROSITE" id="PS01166">
    <property type="entry name" value="RNA_POL_BETA"/>
    <property type="match status" value="1"/>
</dbReference>
<evidence type="ECO:0000256" key="5">
    <source>
        <dbReference type="ARBA" id="ARBA00022695"/>
    </source>
</evidence>
<evidence type="ECO:0000256" key="8">
    <source>
        <dbReference type="SAM" id="MobiDB-lite"/>
    </source>
</evidence>
<keyword evidence="3" id="KW-0240">DNA-directed RNA polymerase</keyword>
<gene>
    <name evidence="9" type="ORF">HgNV_016</name>
</gene>
<dbReference type="GO" id="GO:0003677">
    <property type="term" value="F:DNA binding"/>
    <property type="evidence" value="ECO:0007669"/>
    <property type="project" value="InterPro"/>
</dbReference>
<dbReference type="InterPro" id="IPR037033">
    <property type="entry name" value="DNA-dir_RNAP_su2_hyb_sf"/>
</dbReference>
<keyword evidence="6" id="KW-0804">Transcription</keyword>
<accession>A0A411HB40</accession>
<keyword evidence="10" id="KW-1185">Reference proteome</keyword>
<dbReference type="EC" id="2.7.7.6" evidence="2"/>
<keyword evidence="4" id="KW-0808">Transferase</keyword>
<comment type="similarity">
    <text evidence="1">Belongs to the RNA polymerase beta chain family.</text>
</comment>
<dbReference type="EMBL" id="MK439999">
    <property type="protein sequence ID" value="QBB28621.1"/>
    <property type="molecule type" value="Genomic_DNA"/>
</dbReference>